<keyword evidence="1" id="KW-1015">Disulfide bond</keyword>
<evidence type="ECO:0000256" key="2">
    <source>
        <dbReference type="SAM" id="MobiDB-lite"/>
    </source>
</evidence>
<feature type="compositionally biased region" description="Pro residues" evidence="2">
    <location>
        <begin position="13"/>
        <end position="25"/>
    </location>
</feature>
<dbReference type="GO" id="GO:0016020">
    <property type="term" value="C:membrane"/>
    <property type="evidence" value="ECO:0007669"/>
    <property type="project" value="InterPro"/>
</dbReference>
<dbReference type="InterPro" id="IPR036772">
    <property type="entry name" value="SRCR-like_dom_sf"/>
</dbReference>
<proteinExistence type="predicted"/>
<dbReference type="AlphaFoldDB" id="A0A5D3CIX4"/>
<protein>
    <submittedName>
        <fullName evidence="3">Uncharacterized protein</fullName>
    </submittedName>
</protein>
<sequence length="257" mass="28356">MKLDRSSPSARPCLPPTNGQPPTGPPNRSSTVRNPAISDTLFHHLVYPSGRRPLLLLVEQAAPPFLLRCHRRSSTKRHRHAGVSEVTLRFWAVTASVVGANSPLFGWIRWTSNRTRASIPRGLLLGYWLWSYVVEGLRVRKPLVLPVDALGFELRRSTVRCFSIDCGVTVSFIYGVAYLTGMVSFGIPRLICASFGITRLICVSFGITRLICASFEITRLICVSFGITRLICASFGVTKLICKGMARGRPAKGKKDA</sequence>
<dbReference type="EMBL" id="SSTD01010378">
    <property type="protein sequence ID" value="TYK11873.1"/>
    <property type="molecule type" value="Genomic_DNA"/>
</dbReference>
<reference evidence="3 4" key="1">
    <citation type="submission" date="2019-08" db="EMBL/GenBank/DDBJ databases">
        <title>Draft genome sequences of two oriental melons (Cucumis melo L. var makuwa).</title>
        <authorList>
            <person name="Kwon S.-Y."/>
        </authorList>
    </citation>
    <scope>NUCLEOTIDE SEQUENCE [LARGE SCALE GENOMIC DNA]</scope>
    <source>
        <strain evidence="4">cv. Chang Bougi</strain>
        <tissue evidence="3">Leaf</tissue>
    </source>
</reference>
<dbReference type="Proteomes" id="UP000321947">
    <property type="component" value="Unassembled WGS sequence"/>
</dbReference>
<feature type="region of interest" description="Disordered" evidence="2">
    <location>
        <begin position="1"/>
        <end position="33"/>
    </location>
</feature>
<gene>
    <name evidence="3" type="ORF">E5676_scaffold177G00240</name>
</gene>
<evidence type="ECO:0000256" key="1">
    <source>
        <dbReference type="ARBA" id="ARBA00023157"/>
    </source>
</evidence>
<dbReference type="SUPFAM" id="SSF56487">
    <property type="entry name" value="SRCR-like"/>
    <property type="match status" value="1"/>
</dbReference>
<comment type="caution">
    <text evidence="3">The sequence shown here is derived from an EMBL/GenBank/DDBJ whole genome shotgun (WGS) entry which is preliminary data.</text>
</comment>
<name>A0A5D3CIX4_CUCMM</name>
<evidence type="ECO:0000313" key="4">
    <source>
        <dbReference type="Proteomes" id="UP000321947"/>
    </source>
</evidence>
<organism evidence="3 4">
    <name type="scientific">Cucumis melo var. makuwa</name>
    <name type="common">Oriental melon</name>
    <dbReference type="NCBI Taxonomy" id="1194695"/>
    <lineage>
        <taxon>Eukaryota</taxon>
        <taxon>Viridiplantae</taxon>
        <taxon>Streptophyta</taxon>
        <taxon>Embryophyta</taxon>
        <taxon>Tracheophyta</taxon>
        <taxon>Spermatophyta</taxon>
        <taxon>Magnoliopsida</taxon>
        <taxon>eudicotyledons</taxon>
        <taxon>Gunneridae</taxon>
        <taxon>Pentapetalae</taxon>
        <taxon>rosids</taxon>
        <taxon>fabids</taxon>
        <taxon>Cucurbitales</taxon>
        <taxon>Cucurbitaceae</taxon>
        <taxon>Benincaseae</taxon>
        <taxon>Cucumis</taxon>
    </lineage>
</organism>
<accession>A0A5D3CIX4</accession>
<evidence type="ECO:0000313" key="3">
    <source>
        <dbReference type="EMBL" id="TYK11873.1"/>
    </source>
</evidence>